<feature type="chain" id="PRO_5046897257" evidence="1">
    <location>
        <begin position="23"/>
        <end position="323"/>
    </location>
</feature>
<dbReference type="Gene3D" id="3.90.1210.10">
    <property type="entry name" value="Antifreeze-like/N-acetylneuraminic acid synthase C-terminal domain"/>
    <property type="match status" value="1"/>
</dbReference>
<evidence type="ECO:0000256" key="1">
    <source>
        <dbReference type="SAM" id="SignalP"/>
    </source>
</evidence>
<dbReference type="NCBIfam" id="TIGR03170">
    <property type="entry name" value="flgA_cterm"/>
    <property type="match status" value="1"/>
</dbReference>
<dbReference type="Proteomes" id="UP000664761">
    <property type="component" value="Unassembled WGS sequence"/>
</dbReference>
<dbReference type="InterPro" id="IPR039246">
    <property type="entry name" value="Flagellar_FlgA"/>
</dbReference>
<dbReference type="InterPro" id="IPR017585">
    <property type="entry name" value="SAF_FlgA"/>
</dbReference>
<keyword evidence="3" id="KW-0966">Cell projection</keyword>
<dbReference type="PANTHER" id="PTHR36307:SF1">
    <property type="entry name" value="FLAGELLA BASAL BODY P-RING FORMATION PROTEIN FLGA"/>
    <property type="match status" value="1"/>
</dbReference>
<keyword evidence="3" id="KW-0969">Cilium</keyword>
<feature type="signal peptide" evidence="1">
    <location>
        <begin position="1"/>
        <end position="22"/>
    </location>
</feature>
<evidence type="ECO:0000259" key="2">
    <source>
        <dbReference type="Pfam" id="PF13144"/>
    </source>
</evidence>
<dbReference type="Pfam" id="PF13144">
    <property type="entry name" value="ChapFlgA"/>
    <property type="match status" value="1"/>
</dbReference>
<gene>
    <name evidence="3" type="primary">flgA</name>
    <name evidence="3" type="ORF">J0X12_13750</name>
</gene>
<comment type="caution">
    <text evidence="3">The sequence shown here is derived from an EMBL/GenBank/DDBJ whole genome shotgun (WGS) entry which is preliminary data.</text>
</comment>
<feature type="domain" description="Flagella basal body P-ring formation protein FlgA SAF" evidence="2">
    <location>
        <begin position="189"/>
        <end position="308"/>
    </location>
</feature>
<protein>
    <submittedName>
        <fullName evidence="3">Flagellar basal body P-ring formation protein FlgA</fullName>
    </submittedName>
</protein>
<evidence type="ECO:0000313" key="3">
    <source>
        <dbReference type="EMBL" id="MBO0334687.1"/>
    </source>
</evidence>
<proteinExistence type="predicted"/>
<reference evidence="3 4" key="1">
    <citation type="submission" date="2021-03" db="EMBL/GenBank/DDBJ databases">
        <title>Sneathiella sp. CAU 1612 isolated from Kang Won-do.</title>
        <authorList>
            <person name="Kim W."/>
        </authorList>
    </citation>
    <scope>NUCLEOTIDE SEQUENCE [LARGE SCALE GENOMIC DNA]</scope>
    <source>
        <strain evidence="3 4">CAU 1612</strain>
    </source>
</reference>
<sequence>MKYIALVLTLMIALTAPSLSVADETITLRRDITVEGEQITIGDLFTGAGDKAEQVIAPSPAPGKSTVFKAVSVARYVHMQGLEWRPATPIRRITVRRLGASIPQQVITDQLRAALEYELDLDMFEMNLATQNLNIQIAADQPQTVSIENLYINRDSGQFVAEILAPAHAENGQRVKLSGQFHAQMLVPVLKRFKSAGEEIRESDIDYKPERVSKVGHHVVTDAASLIGKSPRRSVRSGLPINISNLGDPVLVEKGKLVAVILEQGGMYLSVTGRTLEAGGEDDVIRVENVNSRMVIQAQVISPQEVRIITRQPQLASASDIKE</sequence>
<dbReference type="CDD" id="cd11614">
    <property type="entry name" value="SAF_CpaB_FlgA_like"/>
    <property type="match status" value="1"/>
</dbReference>
<dbReference type="PANTHER" id="PTHR36307">
    <property type="entry name" value="FLAGELLA BASAL BODY P-RING FORMATION PROTEIN FLGA"/>
    <property type="match status" value="1"/>
</dbReference>
<name>A0ABS3F840_9PROT</name>
<keyword evidence="3" id="KW-0282">Flagellum</keyword>
<evidence type="ECO:0000313" key="4">
    <source>
        <dbReference type="Proteomes" id="UP000664761"/>
    </source>
</evidence>
<dbReference type="EMBL" id="JAFLNC010000004">
    <property type="protein sequence ID" value="MBO0334687.1"/>
    <property type="molecule type" value="Genomic_DNA"/>
</dbReference>
<dbReference type="RefSeq" id="WP_207046745.1">
    <property type="nucleotide sequence ID" value="NZ_JAFLNC010000004.1"/>
</dbReference>
<keyword evidence="1" id="KW-0732">Signal</keyword>
<keyword evidence="4" id="KW-1185">Reference proteome</keyword>
<dbReference type="Gene3D" id="2.30.30.760">
    <property type="match status" value="1"/>
</dbReference>
<organism evidence="3 4">
    <name type="scientific">Sneathiella sedimenti</name>
    <dbReference type="NCBI Taxonomy" id="2816034"/>
    <lineage>
        <taxon>Bacteria</taxon>
        <taxon>Pseudomonadati</taxon>
        <taxon>Pseudomonadota</taxon>
        <taxon>Alphaproteobacteria</taxon>
        <taxon>Sneathiellales</taxon>
        <taxon>Sneathiellaceae</taxon>
        <taxon>Sneathiella</taxon>
    </lineage>
</organism>
<accession>A0ABS3F840</accession>